<organism evidence="7 8">
    <name type="scientific">Microbacterium pseudoresistens</name>
    <dbReference type="NCBI Taxonomy" id="640634"/>
    <lineage>
        <taxon>Bacteria</taxon>
        <taxon>Bacillati</taxon>
        <taxon>Actinomycetota</taxon>
        <taxon>Actinomycetes</taxon>
        <taxon>Micrococcales</taxon>
        <taxon>Microbacteriaceae</taxon>
        <taxon>Microbacterium</taxon>
    </lineage>
</organism>
<evidence type="ECO:0000256" key="1">
    <source>
        <dbReference type="ARBA" id="ARBA00004651"/>
    </source>
</evidence>
<keyword evidence="5 6" id="KW-0472">Membrane</keyword>
<feature type="transmembrane region" description="Helical" evidence="6">
    <location>
        <begin position="83"/>
        <end position="100"/>
    </location>
</feature>
<evidence type="ECO:0000256" key="2">
    <source>
        <dbReference type="ARBA" id="ARBA00022475"/>
    </source>
</evidence>
<comment type="caution">
    <text evidence="7">The sequence shown here is derived from an EMBL/GenBank/DDBJ whole genome shotgun (WGS) entry which is preliminary data.</text>
</comment>
<accession>A0A7Y9JN44</accession>
<dbReference type="InterPro" id="IPR022324">
    <property type="entry name" value="Bacilysin_exporter_BacE_put"/>
</dbReference>
<gene>
    <name evidence="7" type="ORF">BKA02_001766</name>
</gene>
<comment type="subcellular location">
    <subcellularLocation>
        <location evidence="1">Cell membrane</location>
        <topology evidence="1">Multi-pass membrane protein</topology>
    </subcellularLocation>
</comment>
<dbReference type="SUPFAM" id="SSF103473">
    <property type="entry name" value="MFS general substrate transporter"/>
    <property type="match status" value="1"/>
</dbReference>
<feature type="transmembrane region" description="Helical" evidence="6">
    <location>
        <begin position="304"/>
        <end position="326"/>
    </location>
</feature>
<feature type="transmembrane region" description="Helical" evidence="6">
    <location>
        <begin position="338"/>
        <end position="357"/>
    </location>
</feature>
<keyword evidence="3 6" id="KW-0812">Transmembrane</keyword>
<feature type="transmembrane region" description="Helical" evidence="6">
    <location>
        <begin position="363"/>
        <end position="384"/>
    </location>
</feature>
<dbReference type="RefSeq" id="WP_179433232.1">
    <property type="nucleotide sequence ID" value="NZ_BAABLC010000008.1"/>
</dbReference>
<feature type="transmembrane region" description="Helical" evidence="6">
    <location>
        <begin position="41"/>
        <end position="62"/>
    </location>
</feature>
<dbReference type="InterPro" id="IPR036259">
    <property type="entry name" value="MFS_trans_sf"/>
</dbReference>
<feature type="transmembrane region" description="Helical" evidence="6">
    <location>
        <begin position="250"/>
        <end position="272"/>
    </location>
</feature>
<dbReference type="PANTHER" id="PTHR23513:SF6">
    <property type="entry name" value="MAJOR FACILITATOR SUPERFAMILY ASSOCIATED DOMAIN-CONTAINING PROTEIN"/>
    <property type="match status" value="1"/>
</dbReference>
<dbReference type="Proteomes" id="UP000552045">
    <property type="component" value="Unassembled WGS sequence"/>
</dbReference>
<keyword evidence="4 6" id="KW-1133">Transmembrane helix</keyword>
<keyword evidence="2" id="KW-1003">Cell membrane</keyword>
<feature type="transmembrane region" description="Helical" evidence="6">
    <location>
        <begin position="12"/>
        <end position="35"/>
    </location>
</feature>
<evidence type="ECO:0000256" key="3">
    <source>
        <dbReference type="ARBA" id="ARBA00022692"/>
    </source>
</evidence>
<feature type="transmembrane region" description="Helical" evidence="6">
    <location>
        <begin position="219"/>
        <end position="238"/>
    </location>
</feature>
<sequence length="406" mass="42346">MSRIALPGNYLPMLLSGVALNLARGIGLFAGAYALSAETSSLLITEIGGALYFLPMLCGSAFRRIPFLTRHQPPEIASARGSAMVATLVTLTTLGIVLLGPSPILVMAFMLFIGFGNLINISIRLPHLQDMVGDAKGHRYMAIEAISSSAGALVGPILGGVMIALTGTAGAVFLCAIVMMAAAILLRAARIVGSCSERHPAHSIADDARVLRTNIPLRGVLLVTVLMNVGFFAANPAIPHFAQDRGMDSIVAGWLTAALGFGCLIGSIHLALRPTRRPDLVYTIGTIVGLGGLAAFVLTDNWALSFILLLIAGIGQSGFTVEQPVLALASADAPDRPAAMGLLSVAVGTLPLGVMITRLAEVFLVPSAAVASICLLTLAMTPFASRLYHRRDRSPRSPYSASRTGS</sequence>
<dbReference type="EMBL" id="JACCBH010000001">
    <property type="protein sequence ID" value="NYD54711.1"/>
    <property type="molecule type" value="Genomic_DNA"/>
</dbReference>
<proteinExistence type="predicted"/>
<protein>
    <submittedName>
        <fullName evidence="7">MFS family permease</fullName>
    </submittedName>
</protein>
<dbReference type="GO" id="GO:0005886">
    <property type="term" value="C:plasma membrane"/>
    <property type="evidence" value="ECO:0007669"/>
    <property type="project" value="UniProtKB-SubCell"/>
</dbReference>
<dbReference type="Gene3D" id="1.20.1250.20">
    <property type="entry name" value="MFS general substrate transporter like domains"/>
    <property type="match status" value="2"/>
</dbReference>
<dbReference type="GO" id="GO:0022857">
    <property type="term" value="F:transmembrane transporter activity"/>
    <property type="evidence" value="ECO:0007669"/>
    <property type="project" value="InterPro"/>
</dbReference>
<reference evidence="7 8" key="1">
    <citation type="submission" date="2020-07" db="EMBL/GenBank/DDBJ databases">
        <title>Sequencing the genomes of 1000 actinobacteria strains.</title>
        <authorList>
            <person name="Klenk H.-P."/>
        </authorList>
    </citation>
    <scope>NUCLEOTIDE SEQUENCE [LARGE SCALE GENOMIC DNA]</scope>
    <source>
        <strain evidence="7 8">DSM 22185</strain>
    </source>
</reference>
<feature type="transmembrane region" description="Helical" evidence="6">
    <location>
        <begin position="171"/>
        <end position="189"/>
    </location>
</feature>
<evidence type="ECO:0000313" key="8">
    <source>
        <dbReference type="Proteomes" id="UP000552045"/>
    </source>
</evidence>
<evidence type="ECO:0000256" key="6">
    <source>
        <dbReference type="SAM" id="Phobius"/>
    </source>
</evidence>
<feature type="transmembrane region" description="Helical" evidence="6">
    <location>
        <begin position="279"/>
        <end position="298"/>
    </location>
</feature>
<dbReference type="AlphaFoldDB" id="A0A7Y9JN44"/>
<evidence type="ECO:0000256" key="4">
    <source>
        <dbReference type="ARBA" id="ARBA00022989"/>
    </source>
</evidence>
<dbReference type="InterPro" id="IPR011701">
    <property type="entry name" value="MFS"/>
</dbReference>
<dbReference type="PRINTS" id="PR01988">
    <property type="entry name" value="EXPORTERBACE"/>
</dbReference>
<feature type="transmembrane region" description="Helical" evidence="6">
    <location>
        <begin position="106"/>
        <end position="125"/>
    </location>
</feature>
<evidence type="ECO:0000256" key="5">
    <source>
        <dbReference type="ARBA" id="ARBA00023136"/>
    </source>
</evidence>
<feature type="transmembrane region" description="Helical" evidence="6">
    <location>
        <begin position="145"/>
        <end position="165"/>
    </location>
</feature>
<dbReference type="PANTHER" id="PTHR23513">
    <property type="entry name" value="INTEGRAL MEMBRANE EFFLUX PROTEIN-RELATED"/>
    <property type="match status" value="1"/>
</dbReference>
<name>A0A7Y9JN44_9MICO</name>
<dbReference type="Pfam" id="PF07690">
    <property type="entry name" value="MFS_1"/>
    <property type="match status" value="1"/>
</dbReference>
<keyword evidence="8" id="KW-1185">Reference proteome</keyword>
<evidence type="ECO:0000313" key="7">
    <source>
        <dbReference type="EMBL" id="NYD54711.1"/>
    </source>
</evidence>